<evidence type="ECO:0000256" key="1">
    <source>
        <dbReference type="SAM" id="MobiDB-lite"/>
    </source>
</evidence>
<dbReference type="EMBL" id="CAICTM010001335">
    <property type="protein sequence ID" value="CAB9522759.1"/>
    <property type="molecule type" value="Genomic_DNA"/>
</dbReference>
<feature type="region of interest" description="Disordered" evidence="1">
    <location>
        <begin position="196"/>
        <end position="301"/>
    </location>
</feature>
<dbReference type="AlphaFoldDB" id="A0A9N8EMI4"/>
<feature type="compositionally biased region" description="Polar residues" evidence="1">
    <location>
        <begin position="497"/>
        <end position="516"/>
    </location>
</feature>
<feature type="region of interest" description="Disordered" evidence="1">
    <location>
        <begin position="551"/>
        <end position="572"/>
    </location>
</feature>
<dbReference type="GO" id="GO:0003677">
    <property type="term" value="F:DNA binding"/>
    <property type="evidence" value="ECO:0007669"/>
    <property type="project" value="InterPro"/>
</dbReference>
<feature type="compositionally biased region" description="Basic residues" evidence="1">
    <location>
        <begin position="256"/>
        <end position="270"/>
    </location>
</feature>
<dbReference type="GO" id="GO:0000785">
    <property type="term" value="C:chromatin"/>
    <property type="evidence" value="ECO:0007669"/>
    <property type="project" value="InterPro"/>
</dbReference>
<dbReference type="GO" id="GO:0005634">
    <property type="term" value="C:nucleus"/>
    <property type="evidence" value="ECO:0007669"/>
    <property type="project" value="InterPro"/>
</dbReference>
<feature type="compositionally biased region" description="Basic and acidic residues" evidence="1">
    <location>
        <begin position="605"/>
        <end position="614"/>
    </location>
</feature>
<evidence type="ECO:0000313" key="2">
    <source>
        <dbReference type="EMBL" id="CAB9522759.1"/>
    </source>
</evidence>
<feature type="region of interest" description="Disordered" evidence="1">
    <location>
        <begin position="462"/>
        <end position="535"/>
    </location>
</feature>
<comment type="caution">
    <text evidence="2">The sequence shown here is derived from an EMBL/GenBank/DDBJ whole genome shotgun (WGS) entry which is preliminary data.</text>
</comment>
<feature type="compositionally biased region" description="Low complexity" evidence="1">
    <location>
        <begin position="290"/>
        <end position="301"/>
    </location>
</feature>
<feature type="compositionally biased region" description="Basic and acidic residues" evidence="1">
    <location>
        <begin position="199"/>
        <end position="220"/>
    </location>
</feature>
<gene>
    <name evidence="2" type="ORF">SEMRO_1337_G264150.1</name>
</gene>
<proteinExistence type="predicted"/>
<dbReference type="Proteomes" id="UP001153069">
    <property type="component" value="Unassembled WGS sequence"/>
</dbReference>
<dbReference type="InterPro" id="IPR000116">
    <property type="entry name" value="HMGA"/>
</dbReference>
<feature type="compositionally biased region" description="Polar residues" evidence="1">
    <location>
        <begin position="222"/>
        <end position="231"/>
    </location>
</feature>
<feature type="compositionally biased region" description="Polar residues" evidence="1">
    <location>
        <begin position="462"/>
        <end position="472"/>
    </location>
</feature>
<keyword evidence="3" id="KW-1185">Reference proteome</keyword>
<name>A0A9N8EMI4_9STRA</name>
<protein>
    <submittedName>
        <fullName evidence="2">Uncharacterized protein</fullName>
    </submittedName>
</protein>
<reference evidence="2" key="1">
    <citation type="submission" date="2020-06" db="EMBL/GenBank/DDBJ databases">
        <authorList>
            <consortium name="Plant Systems Biology data submission"/>
        </authorList>
    </citation>
    <scope>NUCLEOTIDE SEQUENCE</scope>
    <source>
        <strain evidence="2">D6</strain>
    </source>
</reference>
<feature type="compositionally biased region" description="Basic residues" evidence="1">
    <location>
        <begin position="235"/>
        <end position="248"/>
    </location>
</feature>
<sequence length="729" mass="79968">MISPLSFPEEVCDEATVSQVFQDGSRSPTTKQTQNQGMVGIKIGSQLDESLPQRLLSQWYLVQPNELPENPECAEVNRKLKQSLVFSHCPRIALPECGKFPPNLVLYGWASPKNTETQRKLPPKKFVAITKLEGWVVSQAKSHRGYWVQSQNAIYWLQDPCTHKAPVLPLDAVALEATTSVDQDAKNNALEAFASGIAADKHPQPANTRIEKRSMEKVSKENIVNDSQATEQPLKRGRGRPKGSKNKKSPAVQLPPRKKRGRPKGSKNRKPSLGMTRTVVARTIGRPQATTETSSTDESGTVTIAVNSQEDTTSTVPSQSQEDVHLHCRVRLGLLSILLDETSSMNHVQLAQFSSLAPRAMLARLKERYGSNDENDTDIWDWEQWQPHSHFIGSYLVIHNASLSVQCNLRLGMLLNPRSGDLTSTVPRPWVDKAPLRELKPDDNIRYVSLALQAERMVRQTPWGSPLSSASAGNWPAAPTSIVETENSSTTSASASHPQDTKQNGNTASSLQSNPGGSKGSSDKEENGKRSACSNQEVSIGVALPEPIRAQQDSQIQADDEIPASTTSLPGSQRVRLVEDPIVAPSVVRSSTVGSGSEDDPVVVRGEEKDRETSEGNEGIIFQFRRFDKAIALRVLDPSTNMKDVIEAATCADQENQSGVFHWSPPDRVLVSEGKKILEFRIGGYTTFTRPHIETLTVFDIAPQSARLHSNGVQPPKNLLDLEVGLVLA</sequence>
<evidence type="ECO:0000313" key="3">
    <source>
        <dbReference type="Proteomes" id="UP001153069"/>
    </source>
</evidence>
<dbReference type="PRINTS" id="PR00930">
    <property type="entry name" value="HIGHMOBLTYIY"/>
</dbReference>
<accession>A0A9N8EMI4</accession>
<organism evidence="2 3">
    <name type="scientific">Seminavis robusta</name>
    <dbReference type="NCBI Taxonomy" id="568900"/>
    <lineage>
        <taxon>Eukaryota</taxon>
        <taxon>Sar</taxon>
        <taxon>Stramenopiles</taxon>
        <taxon>Ochrophyta</taxon>
        <taxon>Bacillariophyta</taxon>
        <taxon>Bacillariophyceae</taxon>
        <taxon>Bacillariophycidae</taxon>
        <taxon>Naviculales</taxon>
        <taxon>Naviculaceae</taxon>
        <taxon>Seminavis</taxon>
    </lineage>
</organism>
<feature type="region of interest" description="Disordered" evidence="1">
    <location>
        <begin position="588"/>
        <end position="615"/>
    </location>
</feature>
<dbReference type="GO" id="GO:0006355">
    <property type="term" value="P:regulation of DNA-templated transcription"/>
    <property type="evidence" value="ECO:0007669"/>
    <property type="project" value="InterPro"/>
</dbReference>